<evidence type="ECO:0000256" key="6">
    <source>
        <dbReference type="ARBA" id="ARBA00022692"/>
    </source>
</evidence>
<organism evidence="11 12">
    <name type="scientific">Fusibacillus kribbianus</name>
    <dbReference type="NCBI Taxonomy" id="3044208"/>
    <lineage>
        <taxon>Bacteria</taxon>
        <taxon>Bacillati</taxon>
        <taxon>Bacillota</taxon>
        <taxon>Clostridia</taxon>
        <taxon>Lachnospirales</taxon>
        <taxon>Lachnospiraceae</taxon>
        <taxon>Fusibacillus</taxon>
    </lineage>
</organism>
<feature type="domain" description="PTS EIIC type-1" evidence="10">
    <location>
        <begin position="19"/>
        <end position="373"/>
    </location>
</feature>
<feature type="transmembrane region" description="Helical" evidence="9">
    <location>
        <begin position="241"/>
        <end position="258"/>
    </location>
</feature>
<comment type="caution">
    <text evidence="11">The sequence shown here is derived from an EMBL/GenBank/DDBJ whole genome shotgun (WGS) entry which is preliminary data.</text>
</comment>
<evidence type="ECO:0000256" key="3">
    <source>
        <dbReference type="ARBA" id="ARBA00022475"/>
    </source>
</evidence>
<evidence type="ECO:0000256" key="7">
    <source>
        <dbReference type="ARBA" id="ARBA00022989"/>
    </source>
</evidence>
<feature type="transmembrane region" description="Helical" evidence="9">
    <location>
        <begin position="113"/>
        <end position="137"/>
    </location>
</feature>
<protein>
    <submittedName>
        <fullName evidence="11">PTS transporter subunit EIIC</fullName>
    </submittedName>
</protein>
<gene>
    <name evidence="11" type="ORF">QJ036_07940</name>
</gene>
<feature type="transmembrane region" description="Helical" evidence="9">
    <location>
        <begin position="58"/>
        <end position="77"/>
    </location>
</feature>
<dbReference type="InterPro" id="IPR003352">
    <property type="entry name" value="PTS_EIIC"/>
</dbReference>
<keyword evidence="12" id="KW-1185">Reference proteome</keyword>
<dbReference type="Proteomes" id="UP001300383">
    <property type="component" value="Unassembled WGS sequence"/>
</dbReference>
<dbReference type="PANTHER" id="PTHR30175:SF1">
    <property type="entry name" value="PTS SYSTEM ARBUTIN-, CELLOBIOSE-, AND SALICIN-SPECIFIC EIIBC COMPONENT-RELATED"/>
    <property type="match status" value="1"/>
</dbReference>
<dbReference type="GO" id="GO:0008982">
    <property type="term" value="F:protein-N(PI)-phosphohistidine-sugar phosphotransferase activity"/>
    <property type="evidence" value="ECO:0007669"/>
    <property type="project" value="InterPro"/>
</dbReference>
<feature type="transmembrane region" description="Helical" evidence="9">
    <location>
        <begin position="89"/>
        <end position="107"/>
    </location>
</feature>
<feature type="transmembrane region" description="Helical" evidence="9">
    <location>
        <begin position="201"/>
        <end position="221"/>
    </location>
</feature>
<evidence type="ECO:0000256" key="4">
    <source>
        <dbReference type="ARBA" id="ARBA00022597"/>
    </source>
</evidence>
<keyword evidence="2" id="KW-0813">Transport</keyword>
<feature type="transmembrane region" description="Helical" evidence="9">
    <location>
        <begin position="20"/>
        <end position="46"/>
    </location>
</feature>
<proteinExistence type="predicted"/>
<feature type="transmembrane region" description="Helical" evidence="9">
    <location>
        <begin position="149"/>
        <end position="168"/>
    </location>
</feature>
<dbReference type="GO" id="GO:0009401">
    <property type="term" value="P:phosphoenolpyruvate-dependent sugar phosphotransferase system"/>
    <property type="evidence" value="ECO:0007669"/>
    <property type="project" value="UniProtKB-KW"/>
</dbReference>
<dbReference type="GO" id="GO:0015771">
    <property type="term" value="P:trehalose transport"/>
    <property type="evidence" value="ECO:0007669"/>
    <property type="project" value="TreeGrafter"/>
</dbReference>
<evidence type="ECO:0000256" key="2">
    <source>
        <dbReference type="ARBA" id="ARBA00022448"/>
    </source>
</evidence>
<dbReference type="AlphaFoldDB" id="A0AAP4BAS1"/>
<evidence type="ECO:0000256" key="8">
    <source>
        <dbReference type="ARBA" id="ARBA00023136"/>
    </source>
</evidence>
<dbReference type="PROSITE" id="PS51103">
    <property type="entry name" value="PTS_EIIC_TYPE_1"/>
    <property type="match status" value="1"/>
</dbReference>
<feature type="transmembrane region" description="Helical" evidence="9">
    <location>
        <begin position="296"/>
        <end position="315"/>
    </location>
</feature>
<keyword evidence="3" id="KW-1003">Cell membrane</keyword>
<dbReference type="InterPro" id="IPR013013">
    <property type="entry name" value="PTS_EIIC_1"/>
</dbReference>
<dbReference type="InterPro" id="IPR050558">
    <property type="entry name" value="PTS_Sugar-Specific_Components"/>
</dbReference>
<dbReference type="RefSeq" id="WP_283230850.1">
    <property type="nucleotide sequence ID" value="NZ_JASGBQ010000012.1"/>
</dbReference>
<dbReference type="PANTHER" id="PTHR30175">
    <property type="entry name" value="PHOSPHOTRANSFERASE SYSTEM TRANSPORT PROTEIN"/>
    <property type="match status" value="1"/>
</dbReference>
<keyword evidence="4" id="KW-0762">Sugar transport</keyword>
<dbReference type="GO" id="GO:0005886">
    <property type="term" value="C:plasma membrane"/>
    <property type="evidence" value="ECO:0007669"/>
    <property type="project" value="UniProtKB-SubCell"/>
</dbReference>
<keyword evidence="5" id="KW-0598">Phosphotransferase system</keyword>
<keyword evidence="8 9" id="KW-0472">Membrane</keyword>
<dbReference type="GO" id="GO:0090589">
    <property type="term" value="F:protein-phosphocysteine-trehalose phosphotransferase system transporter activity"/>
    <property type="evidence" value="ECO:0007669"/>
    <property type="project" value="TreeGrafter"/>
</dbReference>
<evidence type="ECO:0000256" key="1">
    <source>
        <dbReference type="ARBA" id="ARBA00004651"/>
    </source>
</evidence>
<keyword evidence="6 9" id="KW-0812">Transmembrane</keyword>
<reference evidence="11 12" key="1">
    <citation type="submission" date="2023-05" db="EMBL/GenBank/DDBJ databases">
        <title>[ruminococcus] sp. nov., isolated from a pig farm feces dump.</title>
        <authorList>
            <person name="Chang Y.-H."/>
        </authorList>
    </citation>
    <scope>NUCLEOTIDE SEQUENCE [LARGE SCALE GENOMIC DNA]</scope>
    <source>
        <strain evidence="11 12">YH-rum2234</strain>
    </source>
</reference>
<dbReference type="EMBL" id="JASGBQ010000012">
    <property type="protein sequence ID" value="MDI9242402.1"/>
    <property type="molecule type" value="Genomic_DNA"/>
</dbReference>
<keyword evidence="7 9" id="KW-1133">Transmembrane helix</keyword>
<evidence type="ECO:0000313" key="11">
    <source>
        <dbReference type="EMBL" id="MDI9242402.1"/>
    </source>
</evidence>
<accession>A0AAP4BAS1</accession>
<evidence type="ECO:0000259" key="10">
    <source>
        <dbReference type="PROSITE" id="PS51103"/>
    </source>
</evidence>
<sequence>MMEPINDRKKPSAMDRAIAFVSEIFTPTLPVITAAGILKALILLLASLGILKSDSSTYYIFSFVSNAGFYFLPFLLAYSAAKRCGGNPYLAMFLTAILFHPDFTSLVENGGSLTFLTLPVTMKPYSSTVIPAFLIGWGSSFVEKHLRKWLPDIISFFAVPLLTTLIVAPLTLLVLGPVGLIIGDALSNSLIFIHDKIGWPAVVLLAGLTPLLVTAGFGLAFLPPALASIETLGYDAFSRPAFLTANIAMATAALAISLKSKHRETKSLALQSSVVAYMGITEPSIYGLLLPLKRPFIASIIGSSIGGVVSGLTGIRSVAYASPSIITLPIFLGDTFPFTLLAVAVTIAVTFVLTWILGFEDKVLHGEEKQQNTE</sequence>
<comment type="subcellular location">
    <subcellularLocation>
        <location evidence="1">Cell membrane</location>
        <topology evidence="1">Multi-pass membrane protein</topology>
    </subcellularLocation>
</comment>
<dbReference type="Pfam" id="PF02378">
    <property type="entry name" value="PTS_EIIC"/>
    <property type="match status" value="1"/>
</dbReference>
<evidence type="ECO:0000313" key="12">
    <source>
        <dbReference type="Proteomes" id="UP001300383"/>
    </source>
</evidence>
<evidence type="ECO:0000256" key="5">
    <source>
        <dbReference type="ARBA" id="ARBA00022683"/>
    </source>
</evidence>
<evidence type="ECO:0000256" key="9">
    <source>
        <dbReference type="SAM" id="Phobius"/>
    </source>
</evidence>
<name>A0AAP4BAS1_9FIRM</name>
<feature type="transmembrane region" description="Helical" evidence="9">
    <location>
        <begin position="335"/>
        <end position="359"/>
    </location>
</feature>